<dbReference type="AlphaFoldDB" id="A0A8S9GRW5"/>
<organism evidence="1">
    <name type="scientific">Brassica cretica</name>
    <name type="common">Mustard</name>
    <dbReference type="NCBI Taxonomy" id="69181"/>
    <lineage>
        <taxon>Eukaryota</taxon>
        <taxon>Viridiplantae</taxon>
        <taxon>Streptophyta</taxon>
        <taxon>Embryophyta</taxon>
        <taxon>Tracheophyta</taxon>
        <taxon>Spermatophyta</taxon>
        <taxon>Magnoliopsida</taxon>
        <taxon>eudicotyledons</taxon>
        <taxon>Gunneridae</taxon>
        <taxon>Pentapetalae</taxon>
        <taxon>rosids</taxon>
        <taxon>malvids</taxon>
        <taxon>Brassicales</taxon>
        <taxon>Brassicaceae</taxon>
        <taxon>Brassiceae</taxon>
        <taxon>Brassica</taxon>
    </lineage>
</organism>
<sequence length="53" mass="5573">MRAGRELNTSWPGREHIEDQERLGAGADQVDTSLNGVANGLGFVGIVGFGLGF</sequence>
<reference evidence="1" key="1">
    <citation type="submission" date="2019-12" db="EMBL/GenBank/DDBJ databases">
        <title>Genome sequencing and annotation of Brassica cretica.</title>
        <authorList>
            <person name="Studholme D.J."/>
            <person name="Sarris P.F."/>
        </authorList>
    </citation>
    <scope>NUCLEOTIDE SEQUENCE</scope>
    <source>
        <strain evidence="1">PFS-102/07</strain>
        <tissue evidence="1">Leaf</tissue>
    </source>
</reference>
<comment type="caution">
    <text evidence="1">The sequence shown here is derived from an EMBL/GenBank/DDBJ whole genome shotgun (WGS) entry which is preliminary data.</text>
</comment>
<dbReference type="EMBL" id="QGKY02001925">
    <property type="protein sequence ID" value="KAF2548553.1"/>
    <property type="molecule type" value="Genomic_DNA"/>
</dbReference>
<proteinExistence type="predicted"/>
<protein>
    <submittedName>
        <fullName evidence="1">Uncharacterized protein</fullName>
    </submittedName>
</protein>
<evidence type="ECO:0000313" key="1">
    <source>
        <dbReference type="EMBL" id="KAF2548553.1"/>
    </source>
</evidence>
<accession>A0A8S9GRW5</accession>
<name>A0A8S9GRW5_BRACR</name>
<gene>
    <name evidence="1" type="ORF">F2Q70_00020850</name>
</gene>